<comment type="caution">
    <text evidence="1">The sequence shown here is derived from an EMBL/GenBank/DDBJ whole genome shotgun (WGS) entry which is preliminary data.</text>
</comment>
<dbReference type="Proteomes" id="UP001630127">
    <property type="component" value="Unassembled WGS sequence"/>
</dbReference>
<gene>
    <name evidence="1" type="ORF">ACH5RR_013359</name>
</gene>
<organism evidence="1 2">
    <name type="scientific">Cinchona calisaya</name>
    <dbReference type="NCBI Taxonomy" id="153742"/>
    <lineage>
        <taxon>Eukaryota</taxon>
        <taxon>Viridiplantae</taxon>
        <taxon>Streptophyta</taxon>
        <taxon>Embryophyta</taxon>
        <taxon>Tracheophyta</taxon>
        <taxon>Spermatophyta</taxon>
        <taxon>Magnoliopsida</taxon>
        <taxon>eudicotyledons</taxon>
        <taxon>Gunneridae</taxon>
        <taxon>Pentapetalae</taxon>
        <taxon>asterids</taxon>
        <taxon>lamiids</taxon>
        <taxon>Gentianales</taxon>
        <taxon>Rubiaceae</taxon>
        <taxon>Cinchonoideae</taxon>
        <taxon>Cinchoneae</taxon>
        <taxon>Cinchona</taxon>
    </lineage>
</organism>
<accession>A0ABD3A3G0</accession>
<evidence type="ECO:0000313" key="2">
    <source>
        <dbReference type="Proteomes" id="UP001630127"/>
    </source>
</evidence>
<dbReference type="AlphaFoldDB" id="A0ABD3A3G0"/>
<proteinExistence type="predicted"/>
<dbReference type="EMBL" id="JBJUIK010000006">
    <property type="protein sequence ID" value="KAL3524987.1"/>
    <property type="molecule type" value="Genomic_DNA"/>
</dbReference>
<protein>
    <submittedName>
        <fullName evidence="1">Uncharacterized protein</fullName>
    </submittedName>
</protein>
<keyword evidence="2" id="KW-1185">Reference proteome</keyword>
<sequence>MTGSLRFPITVIIDLGVCRPSDMLREIMAAGFDVGAKSSLLEAEVCHNFPSKKPEDKEPGLSISEKMIHIKSLTFPVRVDLVYFKLKARMEGKRIGFLRVKITIEGKAPSKGVRVVSTDLSRHCYDKLKNILSNAVVSVSTISAQVFGMVKGSCLDEVGVCVLEGRIGRFILGAKARNLFDWISLLNDISTVRKYSCCSFRNKGFRSLITGVLENGRSVSGPYLSEVILSNFVM</sequence>
<reference evidence="1 2" key="1">
    <citation type="submission" date="2024-11" db="EMBL/GenBank/DDBJ databases">
        <title>A near-complete genome assembly of Cinchona calisaya.</title>
        <authorList>
            <person name="Lian D.C."/>
            <person name="Zhao X.W."/>
            <person name="Wei L."/>
        </authorList>
    </citation>
    <scope>NUCLEOTIDE SEQUENCE [LARGE SCALE GENOMIC DNA]</scope>
    <source>
        <tissue evidence="1">Nenye</tissue>
    </source>
</reference>
<name>A0ABD3A3G0_9GENT</name>
<evidence type="ECO:0000313" key="1">
    <source>
        <dbReference type="EMBL" id="KAL3524987.1"/>
    </source>
</evidence>